<reference evidence="1" key="1">
    <citation type="submission" date="2018-05" db="EMBL/GenBank/DDBJ databases">
        <authorList>
            <person name="Lanie J.A."/>
            <person name="Ng W.-L."/>
            <person name="Kazmierczak K.M."/>
            <person name="Andrzejewski T.M."/>
            <person name="Davidsen T.M."/>
            <person name="Wayne K.J."/>
            <person name="Tettelin H."/>
            <person name="Glass J.I."/>
            <person name="Rusch D."/>
            <person name="Podicherti R."/>
            <person name="Tsui H.-C.T."/>
            <person name="Winkler M.E."/>
        </authorList>
    </citation>
    <scope>NUCLEOTIDE SEQUENCE</scope>
</reference>
<proteinExistence type="predicted"/>
<protein>
    <submittedName>
        <fullName evidence="1">Uncharacterized protein</fullName>
    </submittedName>
</protein>
<dbReference type="AlphaFoldDB" id="A0A382ZAP3"/>
<dbReference type="EMBL" id="UINC01182366">
    <property type="protein sequence ID" value="SVD92543.1"/>
    <property type="molecule type" value="Genomic_DNA"/>
</dbReference>
<accession>A0A382ZAP3</accession>
<organism evidence="1">
    <name type="scientific">marine metagenome</name>
    <dbReference type="NCBI Taxonomy" id="408172"/>
    <lineage>
        <taxon>unclassified sequences</taxon>
        <taxon>metagenomes</taxon>
        <taxon>ecological metagenomes</taxon>
    </lineage>
</organism>
<sequence length="34" mass="3962">MYKEESAKLVDLWGKSMRGVNFTETDLNKSKIKN</sequence>
<gene>
    <name evidence="1" type="ORF">METZ01_LOCUS445397</name>
</gene>
<evidence type="ECO:0000313" key="1">
    <source>
        <dbReference type="EMBL" id="SVD92543.1"/>
    </source>
</evidence>
<name>A0A382ZAP3_9ZZZZ</name>